<dbReference type="InterPro" id="IPR001310">
    <property type="entry name" value="Histidine_triad_HIT"/>
</dbReference>
<evidence type="ECO:0000256" key="3">
    <source>
        <dbReference type="PROSITE-ProRule" id="PRU00464"/>
    </source>
</evidence>
<feature type="short sequence motif" description="Histidine triad motif" evidence="2 3">
    <location>
        <begin position="99"/>
        <end position="103"/>
    </location>
</feature>
<dbReference type="AlphaFoldDB" id="A0A926EI85"/>
<accession>A0A926EI85</accession>
<keyword evidence="6" id="KW-1185">Reference proteome</keyword>
<comment type="caution">
    <text evidence="5">The sequence shown here is derived from an EMBL/GenBank/DDBJ whole genome shotgun (WGS) entry which is preliminary data.</text>
</comment>
<dbReference type="GO" id="GO:0003824">
    <property type="term" value="F:catalytic activity"/>
    <property type="evidence" value="ECO:0007669"/>
    <property type="project" value="InterPro"/>
</dbReference>
<dbReference type="PANTHER" id="PTHR46648">
    <property type="entry name" value="HIT FAMILY PROTEIN 1"/>
    <property type="match status" value="1"/>
</dbReference>
<dbReference type="InterPro" id="IPR011146">
    <property type="entry name" value="HIT-like"/>
</dbReference>
<name>A0A926EI85_9FIRM</name>
<dbReference type="Pfam" id="PF01230">
    <property type="entry name" value="HIT"/>
    <property type="match status" value="1"/>
</dbReference>
<dbReference type="Gene3D" id="3.30.428.10">
    <property type="entry name" value="HIT-like"/>
    <property type="match status" value="1"/>
</dbReference>
<dbReference type="SUPFAM" id="SSF54197">
    <property type="entry name" value="HIT-like"/>
    <property type="match status" value="1"/>
</dbReference>
<evidence type="ECO:0000313" key="5">
    <source>
        <dbReference type="EMBL" id="MBC8580064.1"/>
    </source>
</evidence>
<dbReference type="Proteomes" id="UP000655830">
    <property type="component" value="Unassembled WGS sequence"/>
</dbReference>
<dbReference type="InterPro" id="IPR036265">
    <property type="entry name" value="HIT-like_sf"/>
</dbReference>
<evidence type="ECO:0000313" key="6">
    <source>
        <dbReference type="Proteomes" id="UP000655830"/>
    </source>
</evidence>
<dbReference type="RefSeq" id="WP_177672073.1">
    <property type="nucleotide sequence ID" value="NZ_JACRSY010000016.1"/>
</dbReference>
<evidence type="ECO:0000256" key="1">
    <source>
        <dbReference type="PIRSR" id="PIRSR601310-1"/>
    </source>
</evidence>
<evidence type="ECO:0000259" key="4">
    <source>
        <dbReference type="PROSITE" id="PS51084"/>
    </source>
</evidence>
<reference evidence="5" key="1">
    <citation type="submission" date="2020-08" db="EMBL/GenBank/DDBJ databases">
        <title>Genome public.</title>
        <authorList>
            <person name="Liu C."/>
            <person name="Sun Q."/>
        </authorList>
    </citation>
    <scope>NUCLEOTIDE SEQUENCE</scope>
    <source>
        <strain evidence="5">NSJ-12</strain>
    </source>
</reference>
<feature type="domain" description="HIT" evidence="4">
    <location>
        <begin position="7"/>
        <end position="114"/>
    </location>
</feature>
<evidence type="ECO:0000256" key="2">
    <source>
        <dbReference type="PIRSR" id="PIRSR601310-3"/>
    </source>
</evidence>
<dbReference type="InterPro" id="IPR019808">
    <property type="entry name" value="Histidine_triad_CS"/>
</dbReference>
<protein>
    <submittedName>
        <fullName evidence="5">HIT family protein</fullName>
    </submittedName>
</protein>
<sequence>MMKESCIFCKILKGDIPSFCVYEDESFKVILDRFPASRGHVLILPKEHYQDLFELPDEISAKLYPLARKLAIAIKDAVGADGMNIIQNNGESAGQSVFHFHMHLVPRFKEDGIVLNKTSHADTTLEALEEVAELIKKQLEA</sequence>
<dbReference type="CDD" id="cd01277">
    <property type="entry name" value="HINT_subgroup"/>
    <property type="match status" value="1"/>
</dbReference>
<dbReference type="PROSITE" id="PS00892">
    <property type="entry name" value="HIT_1"/>
    <property type="match status" value="1"/>
</dbReference>
<organism evidence="5 6">
    <name type="scientific">Zhenhengia yiwuensis</name>
    <dbReference type="NCBI Taxonomy" id="2763666"/>
    <lineage>
        <taxon>Bacteria</taxon>
        <taxon>Bacillati</taxon>
        <taxon>Bacillota</taxon>
        <taxon>Clostridia</taxon>
        <taxon>Lachnospirales</taxon>
        <taxon>Lachnospiraceae</taxon>
        <taxon>Zhenhengia</taxon>
    </lineage>
</organism>
<dbReference type="GO" id="GO:0009117">
    <property type="term" value="P:nucleotide metabolic process"/>
    <property type="evidence" value="ECO:0007669"/>
    <property type="project" value="TreeGrafter"/>
</dbReference>
<dbReference type="EMBL" id="JACRSY010000016">
    <property type="protein sequence ID" value="MBC8580064.1"/>
    <property type="molecule type" value="Genomic_DNA"/>
</dbReference>
<gene>
    <name evidence="5" type="ORF">H8718_11080</name>
</gene>
<proteinExistence type="predicted"/>
<dbReference type="PRINTS" id="PR00332">
    <property type="entry name" value="HISTRIAD"/>
</dbReference>
<dbReference type="PROSITE" id="PS51084">
    <property type="entry name" value="HIT_2"/>
    <property type="match status" value="1"/>
</dbReference>
<feature type="active site" description="Tele-AMP-histidine intermediate" evidence="1">
    <location>
        <position position="101"/>
    </location>
</feature>
<dbReference type="InterPro" id="IPR039384">
    <property type="entry name" value="HINT"/>
</dbReference>
<dbReference type="PANTHER" id="PTHR46648:SF1">
    <property type="entry name" value="ADENOSINE 5'-MONOPHOSPHORAMIDASE HNT1"/>
    <property type="match status" value="1"/>
</dbReference>